<protein>
    <recommendedName>
        <fullName evidence="4">DUF2333 domain-containing protein</fullName>
    </recommendedName>
</protein>
<dbReference type="PIRSF" id="PIRSF029693">
    <property type="entry name" value="UCP029693"/>
    <property type="match status" value="1"/>
</dbReference>
<keyword evidence="1" id="KW-0812">Transmembrane</keyword>
<dbReference type="RefSeq" id="WP_091359950.1">
    <property type="nucleotide sequence ID" value="NZ_AP025284.1"/>
</dbReference>
<dbReference type="Proteomes" id="UP000198749">
    <property type="component" value="Unassembled WGS sequence"/>
</dbReference>
<accession>A0A1H9JGH7</accession>
<dbReference type="OrthoDB" id="5821246at2"/>
<gene>
    <name evidence="2" type="ORF">SAMN03080615_03007</name>
</gene>
<reference evidence="3" key="1">
    <citation type="submission" date="2016-10" db="EMBL/GenBank/DDBJ databases">
        <authorList>
            <person name="Varghese N."/>
            <person name="Submissions S."/>
        </authorList>
    </citation>
    <scope>NUCLEOTIDE SEQUENCE [LARGE SCALE GENOMIC DNA]</scope>
    <source>
        <strain evidence="3">DSM 18887</strain>
    </source>
</reference>
<organism evidence="2 3">
    <name type="scientific">Amphritea atlantica</name>
    <dbReference type="NCBI Taxonomy" id="355243"/>
    <lineage>
        <taxon>Bacteria</taxon>
        <taxon>Pseudomonadati</taxon>
        <taxon>Pseudomonadota</taxon>
        <taxon>Gammaproteobacteria</taxon>
        <taxon>Oceanospirillales</taxon>
        <taxon>Oceanospirillaceae</taxon>
        <taxon>Amphritea</taxon>
    </lineage>
</organism>
<keyword evidence="1" id="KW-1133">Transmembrane helix</keyword>
<proteinExistence type="predicted"/>
<keyword evidence="3" id="KW-1185">Reference proteome</keyword>
<dbReference type="InterPro" id="IPR016936">
    <property type="entry name" value="UCP029693"/>
</dbReference>
<evidence type="ECO:0000256" key="1">
    <source>
        <dbReference type="SAM" id="Phobius"/>
    </source>
</evidence>
<dbReference type="STRING" id="355243.SAMN03080615_03007"/>
<evidence type="ECO:0008006" key="4">
    <source>
        <dbReference type="Google" id="ProtNLM"/>
    </source>
</evidence>
<sequence length="347" mass="38930">MEMLQRLWFTFWDKLTAATGRVKLLRPVLILLGLYLLVSLGLGIWWSQEPDPFEVKPVMVQTAQGAEQEIVGSATVSTLIRITETLLQKPGGYLSNDRTPPGVWLDNIPNWEFGVLVQARDMSRAMRKDFSRSQSQSTEDVDLKEAEPLLHFDNNSWLLPSSEGEYKKALKYLRAYEARLSDPTQQNAQFYARADNLRGWLADVSTRLGSLSQRLSASVGQKRVNTDLAGESTARQSTDNAAELEVKTGWLEIDDVFYEARGTAWALIHLLQAVEVDFADALEKKNALISLRQIIRELEATQGTVWSPMIMNGNEFGLLANHSLVMASYISRANAAIIDLRTLLEQG</sequence>
<evidence type="ECO:0000313" key="2">
    <source>
        <dbReference type="EMBL" id="SEQ86101.1"/>
    </source>
</evidence>
<dbReference type="Pfam" id="PF10095">
    <property type="entry name" value="DUF2333"/>
    <property type="match status" value="1"/>
</dbReference>
<feature type="transmembrane region" description="Helical" evidence="1">
    <location>
        <begin position="24"/>
        <end position="46"/>
    </location>
</feature>
<name>A0A1H9JGH7_9GAMM</name>
<evidence type="ECO:0000313" key="3">
    <source>
        <dbReference type="Proteomes" id="UP000198749"/>
    </source>
</evidence>
<keyword evidence="1" id="KW-0472">Membrane</keyword>
<dbReference type="AlphaFoldDB" id="A0A1H9JGH7"/>
<dbReference type="EMBL" id="FOGB01000009">
    <property type="protein sequence ID" value="SEQ86101.1"/>
    <property type="molecule type" value="Genomic_DNA"/>
</dbReference>